<dbReference type="Proteomes" id="UP000694545">
    <property type="component" value="Unplaced"/>
</dbReference>
<name>A0A8D2LDE6_VARKO</name>
<evidence type="ECO:0000313" key="2">
    <source>
        <dbReference type="Proteomes" id="UP000694545"/>
    </source>
</evidence>
<evidence type="ECO:0000313" key="1">
    <source>
        <dbReference type="Ensembl" id="ENSVKKP00000020814.1"/>
    </source>
</evidence>
<reference evidence="1" key="1">
    <citation type="submission" date="2025-08" db="UniProtKB">
        <authorList>
            <consortium name="Ensembl"/>
        </authorList>
    </citation>
    <scope>IDENTIFICATION</scope>
</reference>
<keyword evidence="2" id="KW-1185">Reference proteome</keyword>
<sequence>MLICSHPHPLHIPVPFEELLSCTPPRTSEKTDFPCCKMLRGVSIWNGYLNFWTFFGNGERETVMMRACASKFGTQVAVLNKKHWGGR</sequence>
<protein>
    <submittedName>
        <fullName evidence="1">Uncharacterized protein</fullName>
    </submittedName>
</protein>
<proteinExistence type="predicted"/>
<organism evidence="1 2">
    <name type="scientific">Varanus komodoensis</name>
    <name type="common">Komodo dragon</name>
    <dbReference type="NCBI Taxonomy" id="61221"/>
    <lineage>
        <taxon>Eukaryota</taxon>
        <taxon>Metazoa</taxon>
        <taxon>Chordata</taxon>
        <taxon>Craniata</taxon>
        <taxon>Vertebrata</taxon>
        <taxon>Euteleostomi</taxon>
        <taxon>Lepidosauria</taxon>
        <taxon>Squamata</taxon>
        <taxon>Bifurcata</taxon>
        <taxon>Unidentata</taxon>
        <taxon>Episquamata</taxon>
        <taxon>Toxicofera</taxon>
        <taxon>Anguimorpha</taxon>
        <taxon>Paleoanguimorpha</taxon>
        <taxon>Varanoidea</taxon>
        <taxon>Varanidae</taxon>
        <taxon>Varanus</taxon>
    </lineage>
</organism>
<dbReference type="Ensembl" id="ENSVKKT00000021331.1">
    <property type="protein sequence ID" value="ENSVKKP00000020814.1"/>
    <property type="gene ID" value="ENSVKKG00000013970.1"/>
</dbReference>
<reference evidence="1" key="2">
    <citation type="submission" date="2025-09" db="UniProtKB">
        <authorList>
            <consortium name="Ensembl"/>
        </authorList>
    </citation>
    <scope>IDENTIFICATION</scope>
</reference>
<dbReference type="AlphaFoldDB" id="A0A8D2LDE6"/>
<accession>A0A8D2LDE6</accession>